<protein>
    <recommendedName>
        <fullName evidence="5">Release factor glutamine methyltransferase</fullName>
        <shortName evidence="5">RF MTase</shortName>
        <ecNumber evidence="5">2.1.1.297</ecNumber>
    </recommendedName>
    <alternativeName>
        <fullName evidence="5">N5-glutamine methyltransferase PrmC</fullName>
    </alternativeName>
    <alternativeName>
        <fullName evidence="5">Protein-(glutamine-N5) MTase PrmC</fullName>
    </alternativeName>
    <alternativeName>
        <fullName evidence="5">Protein-glutamine N-methyltransferase PrmC</fullName>
    </alternativeName>
</protein>
<evidence type="ECO:0000256" key="1">
    <source>
        <dbReference type="ARBA" id="ARBA00022603"/>
    </source>
</evidence>
<dbReference type="SUPFAM" id="SSF53335">
    <property type="entry name" value="S-adenosyl-L-methionine-dependent methyltransferases"/>
    <property type="match status" value="1"/>
</dbReference>
<evidence type="ECO:0000256" key="3">
    <source>
        <dbReference type="ARBA" id="ARBA00022691"/>
    </source>
</evidence>
<dbReference type="Pfam" id="PF05175">
    <property type="entry name" value="MTS"/>
    <property type="match status" value="1"/>
</dbReference>
<dbReference type="GO" id="GO:0003676">
    <property type="term" value="F:nucleic acid binding"/>
    <property type="evidence" value="ECO:0007669"/>
    <property type="project" value="InterPro"/>
</dbReference>
<feature type="binding site" evidence="5">
    <location>
        <position position="154"/>
    </location>
    <ligand>
        <name>S-adenosyl-L-methionine</name>
        <dbReference type="ChEBI" id="CHEBI:59789"/>
    </ligand>
</feature>
<dbReference type="InterPro" id="IPR019874">
    <property type="entry name" value="RF_methyltr_PrmC"/>
</dbReference>
<dbReference type="PANTHER" id="PTHR18895">
    <property type="entry name" value="HEMK METHYLTRANSFERASE"/>
    <property type="match status" value="1"/>
</dbReference>
<sequence>MTDSAASTDDVWTVQRILQWTTDFLEQKSVESPRLEAELLLAHARNCKRINLYTDFEAELSDDERTKMRDFVKRRAVHEPLAYITGRKEFYGRDFSVGAGVLVPRPETETLVDICLDHLPKDQPMRVCEIGFGSGCIAVTLAKQRPNATIVACDVSEAAEKFAAENVATYKVQSQVELVSGDGIAAIQAHTSEPFDGIVSNPPYIREDEFAALPVDVAEHEPREALVSGDDGLELIRRLIPDAVSILKPGGWMVLEVDPAQCETVAGLFREAGFESTKIHKDSFDQNRIVEARRPG</sequence>
<dbReference type="Gene3D" id="1.10.8.10">
    <property type="entry name" value="DNA helicase RuvA subunit, C-terminal domain"/>
    <property type="match status" value="1"/>
</dbReference>
<evidence type="ECO:0000256" key="5">
    <source>
        <dbReference type="HAMAP-Rule" id="MF_02126"/>
    </source>
</evidence>
<dbReference type="InterPro" id="IPR029063">
    <property type="entry name" value="SAM-dependent_MTases_sf"/>
</dbReference>
<keyword evidence="9" id="KW-1185">Reference proteome</keyword>
<dbReference type="InterPro" id="IPR002052">
    <property type="entry name" value="DNA_methylase_N6_adenine_CS"/>
</dbReference>
<evidence type="ECO:0000259" key="7">
    <source>
        <dbReference type="Pfam" id="PF17827"/>
    </source>
</evidence>
<dbReference type="STRING" id="1891926.Fuma_00951"/>
<dbReference type="KEGG" id="fmr:Fuma_00951"/>
<evidence type="ECO:0000256" key="4">
    <source>
        <dbReference type="ARBA" id="ARBA00048391"/>
    </source>
</evidence>
<comment type="function">
    <text evidence="5">Methylates the class 1 translation termination release factors RF1/PrfA and RF2/PrfB on the glutamine residue of the universally conserved GGQ motif.</text>
</comment>
<evidence type="ECO:0000313" key="8">
    <source>
        <dbReference type="EMBL" id="APZ91363.1"/>
    </source>
</evidence>
<evidence type="ECO:0000313" key="9">
    <source>
        <dbReference type="Proteomes" id="UP000187735"/>
    </source>
</evidence>
<proteinExistence type="inferred from homology"/>
<accession>A0A1P8WBG0</accession>
<evidence type="ECO:0000259" key="6">
    <source>
        <dbReference type="Pfam" id="PF05175"/>
    </source>
</evidence>
<name>A0A1P8WBG0_9PLAN</name>
<dbReference type="InterPro" id="IPR040758">
    <property type="entry name" value="PrmC_N"/>
</dbReference>
<dbReference type="OrthoDB" id="9800643at2"/>
<keyword evidence="1 5" id="KW-0489">Methyltransferase</keyword>
<keyword evidence="3 5" id="KW-0949">S-adenosyl-L-methionine</keyword>
<dbReference type="EMBL" id="CP017641">
    <property type="protein sequence ID" value="APZ91363.1"/>
    <property type="molecule type" value="Genomic_DNA"/>
</dbReference>
<dbReference type="Pfam" id="PF17827">
    <property type="entry name" value="PrmC_N"/>
    <property type="match status" value="1"/>
</dbReference>
<dbReference type="Proteomes" id="UP000187735">
    <property type="component" value="Chromosome"/>
</dbReference>
<evidence type="ECO:0000256" key="2">
    <source>
        <dbReference type="ARBA" id="ARBA00022679"/>
    </source>
</evidence>
<feature type="binding site" evidence="5">
    <location>
        <begin position="131"/>
        <end position="135"/>
    </location>
    <ligand>
        <name>S-adenosyl-L-methionine</name>
        <dbReference type="ChEBI" id="CHEBI:59789"/>
    </ligand>
</feature>
<dbReference type="EC" id="2.1.1.297" evidence="5"/>
<comment type="caution">
    <text evidence="5">Lacks conserved residue(s) required for the propagation of feature annotation.</text>
</comment>
<gene>
    <name evidence="5 8" type="primary">prmC</name>
    <name evidence="8" type="ORF">Fuma_00951</name>
</gene>
<organism evidence="8 9">
    <name type="scientific">Fuerstiella marisgermanici</name>
    <dbReference type="NCBI Taxonomy" id="1891926"/>
    <lineage>
        <taxon>Bacteria</taxon>
        <taxon>Pseudomonadati</taxon>
        <taxon>Planctomycetota</taxon>
        <taxon>Planctomycetia</taxon>
        <taxon>Planctomycetales</taxon>
        <taxon>Planctomycetaceae</taxon>
        <taxon>Fuerstiella</taxon>
    </lineage>
</organism>
<keyword evidence="2 5" id="KW-0808">Transferase</keyword>
<dbReference type="Gene3D" id="3.40.50.150">
    <property type="entry name" value="Vaccinia Virus protein VP39"/>
    <property type="match status" value="1"/>
</dbReference>
<feature type="domain" description="Release factor glutamine methyltransferase N-terminal" evidence="7">
    <location>
        <begin position="17"/>
        <end position="86"/>
    </location>
</feature>
<dbReference type="NCBIfam" id="TIGR03534">
    <property type="entry name" value="RF_mod_PrmC"/>
    <property type="match status" value="1"/>
</dbReference>
<feature type="binding site" evidence="5">
    <location>
        <begin position="201"/>
        <end position="204"/>
    </location>
    <ligand>
        <name>substrate</name>
    </ligand>
</feature>
<comment type="catalytic activity">
    <reaction evidence="4 5">
        <text>L-glutaminyl-[peptide chain release factor] + S-adenosyl-L-methionine = N(5)-methyl-L-glutaminyl-[peptide chain release factor] + S-adenosyl-L-homocysteine + H(+)</text>
        <dbReference type="Rhea" id="RHEA:42896"/>
        <dbReference type="Rhea" id="RHEA-COMP:10271"/>
        <dbReference type="Rhea" id="RHEA-COMP:10272"/>
        <dbReference type="ChEBI" id="CHEBI:15378"/>
        <dbReference type="ChEBI" id="CHEBI:30011"/>
        <dbReference type="ChEBI" id="CHEBI:57856"/>
        <dbReference type="ChEBI" id="CHEBI:59789"/>
        <dbReference type="ChEBI" id="CHEBI:61891"/>
        <dbReference type="EC" id="2.1.1.297"/>
    </reaction>
</comment>
<dbReference type="PROSITE" id="PS00092">
    <property type="entry name" value="N6_MTASE"/>
    <property type="match status" value="1"/>
</dbReference>
<dbReference type="CDD" id="cd02440">
    <property type="entry name" value="AdoMet_MTases"/>
    <property type="match status" value="1"/>
</dbReference>
<dbReference type="PANTHER" id="PTHR18895:SF74">
    <property type="entry name" value="MTRF1L RELEASE FACTOR GLUTAMINE METHYLTRANSFERASE"/>
    <property type="match status" value="1"/>
</dbReference>
<dbReference type="InterPro" id="IPR004556">
    <property type="entry name" value="HemK-like"/>
</dbReference>
<dbReference type="RefSeq" id="WP_077023137.1">
    <property type="nucleotide sequence ID" value="NZ_CP017641.1"/>
</dbReference>
<dbReference type="GO" id="GO:0102559">
    <property type="term" value="F:peptide chain release factor N(5)-glutamine methyltransferase activity"/>
    <property type="evidence" value="ECO:0007669"/>
    <property type="project" value="UniProtKB-EC"/>
</dbReference>
<dbReference type="InterPro" id="IPR050320">
    <property type="entry name" value="N5-glutamine_MTase"/>
</dbReference>
<feature type="domain" description="Methyltransferase small" evidence="6">
    <location>
        <begin position="114"/>
        <end position="208"/>
    </location>
</feature>
<reference evidence="8 9" key="1">
    <citation type="journal article" date="2016" name="Front. Microbiol.">
        <title>Fuerstia marisgermanicae gen. nov., sp. nov., an Unusual Member of the Phylum Planctomycetes from the German Wadden Sea.</title>
        <authorList>
            <person name="Kohn T."/>
            <person name="Heuer A."/>
            <person name="Jogler M."/>
            <person name="Vollmers J."/>
            <person name="Boedeker C."/>
            <person name="Bunk B."/>
            <person name="Rast P."/>
            <person name="Borchert D."/>
            <person name="Glockner I."/>
            <person name="Freese H.M."/>
            <person name="Klenk H.P."/>
            <person name="Overmann J."/>
            <person name="Kaster A.K."/>
            <person name="Rohde M."/>
            <person name="Wiegand S."/>
            <person name="Jogler C."/>
        </authorList>
    </citation>
    <scope>NUCLEOTIDE SEQUENCE [LARGE SCALE GENOMIC DNA]</scope>
    <source>
        <strain evidence="8 9">NH11</strain>
    </source>
</reference>
<feature type="binding site" evidence="5">
    <location>
        <position position="201"/>
    </location>
    <ligand>
        <name>S-adenosyl-L-methionine</name>
        <dbReference type="ChEBI" id="CHEBI:59789"/>
    </ligand>
</feature>
<dbReference type="AlphaFoldDB" id="A0A1P8WBG0"/>
<dbReference type="NCBIfam" id="TIGR00536">
    <property type="entry name" value="hemK_fam"/>
    <property type="match status" value="1"/>
</dbReference>
<comment type="similarity">
    <text evidence="5">Belongs to the protein N5-glutamine methyltransferase family. PrmC subfamily.</text>
</comment>
<dbReference type="GO" id="GO:0032259">
    <property type="term" value="P:methylation"/>
    <property type="evidence" value="ECO:0007669"/>
    <property type="project" value="UniProtKB-KW"/>
</dbReference>
<dbReference type="InterPro" id="IPR007848">
    <property type="entry name" value="Small_mtfrase_dom"/>
</dbReference>
<dbReference type="HAMAP" id="MF_02126">
    <property type="entry name" value="RF_methyltr_PrmC"/>
    <property type="match status" value="1"/>
</dbReference>